<name>A0AAD9BGH7_DISEL</name>
<feature type="region of interest" description="Disordered" evidence="1">
    <location>
        <begin position="1"/>
        <end position="129"/>
    </location>
</feature>
<keyword evidence="3" id="KW-1185">Reference proteome</keyword>
<evidence type="ECO:0000313" key="3">
    <source>
        <dbReference type="Proteomes" id="UP001228049"/>
    </source>
</evidence>
<gene>
    <name evidence="2" type="ORF">KUDE01_024060</name>
</gene>
<dbReference type="EMBL" id="JASDAP010000023">
    <property type="protein sequence ID" value="KAK1883286.1"/>
    <property type="molecule type" value="Genomic_DNA"/>
</dbReference>
<feature type="compositionally biased region" description="Polar residues" evidence="1">
    <location>
        <begin position="55"/>
        <end position="76"/>
    </location>
</feature>
<feature type="compositionally biased region" description="Low complexity" evidence="1">
    <location>
        <begin position="36"/>
        <end position="48"/>
    </location>
</feature>
<feature type="compositionally biased region" description="Basic and acidic residues" evidence="1">
    <location>
        <begin position="22"/>
        <end position="35"/>
    </location>
</feature>
<dbReference type="AlphaFoldDB" id="A0AAD9BGH7"/>
<organism evidence="2 3">
    <name type="scientific">Dissostichus eleginoides</name>
    <name type="common">Patagonian toothfish</name>
    <name type="synonym">Dissostichus amissus</name>
    <dbReference type="NCBI Taxonomy" id="100907"/>
    <lineage>
        <taxon>Eukaryota</taxon>
        <taxon>Metazoa</taxon>
        <taxon>Chordata</taxon>
        <taxon>Craniata</taxon>
        <taxon>Vertebrata</taxon>
        <taxon>Euteleostomi</taxon>
        <taxon>Actinopterygii</taxon>
        <taxon>Neopterygii</taxon>
        <taxon>Teleostei</taxon>
        <taxon>Neoteleostei</taxon>
        <taxon>Acanthomorphata</taxon>
        <taxon>Eupercaria</taxon>
        <taxon>Perciformes</taxon>
        <taxon>Notothenioidei</taxon>
        <taxon>Nototheniidae</taxon>
        <taxon>Dissostichus</taxon>
    </lineage>
</organism>
<reference evidence="2" key="1">
    <citation type="submission" date="2023-04" db="EMBL/GenBank/DDBJ databases">
        <title>Chromosome-level genome of Chaenocephalus aceratus.</title>
        <authorList>
            <person name="Park H."/>
        </authorList>
    </citation>
    <scope>NUCLEOTIDE SEQUENCE</scope>
    <source>
        <strain evidence="2">DE</strain>
        <tissue evidence="2">Muscle</tissue>
    </source>
</reference>
<comment type="caution">
    <text evidence="2">The sequence shown here is derived from an EMBL/GenBank/DDBJ whole genome shotgun (WGS) entry which is preliminary data.</text>
</comment>
<protein>
    <submittedName>
        <fullName evidence="2">Uncharacterized protein</fullName>
    </submittedName>
</protein>
<evidence type="ECO:0000256" key="1">
    <source>
        <dbReference type="SAM" id="MobiDB-lite"/>
    </source>
</evidence>
<proteinExistence type="predicted"/>
<feature type="compositionally biased region" description="Basic and acidic residues" evidence="1">
    <location>
        <begin position="93"/>
        <end position="103"/>
    </location>
</feature>
<feature type="compositionally biased region" description="Polar residues" evidence="1">
    <location>
        <begin position="107"/>
        <end position="118"/>
    </location>
</feature>
<evidence type="ECO:0000313" key="2">
    <source>
        <dbReference type="EMBL" id="KAK1883286.1"/>
    </source>
</evidence>
<accession>A0AAD9BGH7</accession>
<sequence length="229" mass="25458">MREITRKVLRYQSSRSSLNGSRDSDTPLRSERAQDTPDTPSTPSTPQPRTRDFFFSNNDDSGSPWTILSPFTSSQRNARHRHLRRLSSTPSGKDFDEVWEMDKGSFLATSSEPDSLTSPPEGPASLPECPSLRAVSQAPILRSVSMDGTTRSPASGFRLGDFILRSMSQRSYSSGSRTEYRRDGGARVSSLLGRNHVEDQGGSSGLLSFFRRIGGKSRPYDVEEHEYNT</sequence>
<dbReference type="Proteomes" id="UP001228049">
    <property type="component" value="Unassembled WGS sequence"/>
</dbReference>